<organism evidence="1 2">
    <name type="scientific">Salinomyces thailandicus</name>
    <dbReference type="NCBI Taxonomy" id="706561"/>
    <lineage>
        <taxon>Eukaryota</taxon>
        <taxon>Fungi</taxon>
        <taxon>Dikarya</taxon>
        <taxon>Ascomycota</taxon>
        <taxon>Pezizomycotina</taxon>
        <taxon>Dothideomycetes</taxon>
        <taxon>Dothideomycetidae</taxon>
        <taxon>Mycosphaerellales</taxon>
        <taxon>Teratosphaeriaceae</taxon>
        <taxon>Salinomyces</taxon>
    </lineage>
</organism>
<keyword evidence="2" id="KW-1185">Reference proteome</keyword>
<dbReference type="Proteomes" id="UP000308549">
    <property type="component" value="Unassembled WGS sequence"/>
</dbReference>
<name>A0A4U0TQD5_9PEZI</name>
<proteinExistence type="predicted"/>
<evidence type="ECO:0000313" key="1">
    <source>
        <dbReference type="EMBL" id="TKA23965.1"/>
    </source>
</evidence>
<protein>
    <submittedName>
        <fullName evidence="1">Uncharacterized protein</fullName>
    </submittedName>
</protein>
<dbReference type="AlphaFoldDB" id="A0A4U0TQD5"/>
<sequence>MDAVPGCWKLPSGQVKGVQGAGEEQGTRQAGRRYTINMIRPRHRSTLTRHASRVALVVRQARPEEGSAFARSASVGFPPPLVRLLLQNESISCQVPEWLRSTARLTARVADDQIAPGPAGDRATPLRIYLALSDRRVASRNGNGKRSFYQACAERIARSA</sequence>
<accession>A0A4U0TQD5</accession>
<dbReference type="EMBL" id="NAJL01000049">
    <property type="protein sequence ID" value="TKA23965.1"/>
    <property type="molecule type" value="Genomic_DNA"/>
</dbReference>
<comment type="caution">
    <text evidence="1">The sequence shown here is derived from an EMBL/GenBank/DDBJ whole genome shotgun (WGS) entry which is preliminary data.</text>
</comment>
<gene>
    <name evidence="1" type="ORF">B0A50_06471</name>
</gene>
<reference evidence="1 2" key="1">
    <citation type="submission" date="2017-03" db="EMBL/GenBank/DDBJ databases">
        <title>Genomes of endolithic fungi from Antarctica.</title>
        <authorList>
            <person name="Coleine C."/>
            <person name="Masonjones S."/>
            <person name="Stajich J.E."/>
        </authorList>
    </citation>
    <scope>NUCLEOTIDE SEQUENCE [LARGE SCALE GENOMIC DNA]</scope>
    <source>
        <strain evidence="1 2">CCFEE 6315</strain>
    </source>
</reference>
<evidence type="ECO:0000313" key="2">
    <source>
        <dbReference type="Proteomes" id="UP000308549"/>
    </source>
</evidence>